<dbReference type="GO" id="GO:0005886">
    <property type="term" value="C:plasma membrane"/>
    <property type="evidence" value="ECO:0007669"/>
    <property type="project" value="UniProtKB-SubCell"/>
</dbReference>
<evidence type="ECO:0000256" key="3">
    <source>
        <dbReference type="ARBA" id="ARBA00022448"/>
    </source>
</evidence>
<comment type="subcellular location">
    <subcellularLocation>
        <location evidence="1">Cell membrane</location>
        <topology evidence="1">Multi-pass membrane protein</topology>
    </subcellularLocation>
</comment>
<feature type="transmembrane region" description="Helical" evidence="8">
    <location>
        <begin position="9"/>
        <end position="30"/>
    </location>
</feature>
<comment type="caution">
    <text evidence="9">The sequence shown here is derived from an EMBL/GenBank/DDBJ whole genome shotgun (WGS) entry which is preliminary data.</text>
</comment>
<feature type="transmembrane region" description="Helical" evidence="8">
    <location>
        <begin position="248"/>
        <end position="267"/>
    </location>
</feature>
<reference evidence="9 10" key="1">
    <citation type="submission" date="2020-08" db="EMBL/GenBank/DDBJ databases">
        <title>Genomic Encyclopedia of Type Strains, Phase IV (KMG-IV): sequencing the most valuable type-strain genomes for metagenomic binning, comparative biology and taxonomic classification.</title>
        <authorList>
            <person name="Goeker M."/>
        </authorList>
    </citation>
    <scope>NUCLEOTIDE SEQUENCE [LARGE SCALE GENOMIC DNA]</scope>
    <source>
        <strain evidence="9 10">DSM 24696</strain>
    </source>
</reference>
<accession>A0A840QST8</accession>
<feature type="transmembrane region" description="Helical" evidence="8">
    <location>
        <begin position="274"/>
        <end position="297"/>
    </location>
</feature>
<sequence>MPQTKFFRFLYATAIILLIIYLSTKVPFIFTPVTVAFQTLFIPIIIAGVLFYLLRPFVNLLHKRVKIPRTLAILMMLSVLVGLLALVVWLVGPTLQVQINNLINNLPSLVNEVRHLFIEVQQTEWFNRFQETEDFSIEEITENLADYVGMAIDIITSNIANFIGFAANTVLIFIMIPFILFYMLKDGEKLPDQTLRLFPEDQTVEGKRILRDMDGALSSYIQGQIIVSFCVGVMMFIAFSIIGIDYSLVLALIGMFTNLIPFIGPWIGAVPAAIVGIIDSPFMLLKVIISIVIIQQIESNLIAPQVMGHKLRVHPLTILLLLIVAGRFGGFLTMLLAVPTYAITKVIVSHTYRLVKLKKQADEEKKRKAEKQEVKE</sequence>
<proteinExistence type="inferred from homology"/>
<feature type="transmembrane region" description="Helical" evidence="8">
    <location>
        <begin position="159"/>
        <end position="184"/>
    </location>
</feature>
<feature type="transmembrane region" description="Helical" evidence="8">
    <location>
        <begin position="36"/>
        <end position="58"/>
    </location>
</feature>
<feature type="transmembrane region" description="Helical" evidence="8">
    <location>
        <begin position="217"/>
        <end position="242"/>
    </location>
</feature>
<evidence type="ECO:0000256" key="8">
    <source>
        <dbReference type="SAM" id="Phobius"/>
    </source>
</evidence>
<keyword evidence="7 8" id="KW-0472">Membrane</keyword>
<comment type="similarity">
    <text evidence="2">Belongs to the autoinducer-2 exporter (AI-2E) (TC 2.A.86) family.</text>
</comment>
<name>A0A840QST8_9BACI</name>
<dbReference type="AlphaFoldDB" id="A0A840QST8"/>
<keyword evidence="6 8" id="KW-1133">Transmembrane helix</keyword>
<dbReference type="GO" id="GO:0055085">
    <property type="term" value="P:transmembrane transport"/>
    <property type="evidence" value="ECO:0007669"/>
    <property type="project" value="TreeGrafter"/>
</dbReference>
<dbReference type="PANTHER" id="PTHR21716">
    <property type="entry name" value="TRANSMEMBRANE PROTEIN"/>
    <property type="match status" value="1"/>
</dbReference>
<dbReference type="Proteomes" id="UP000551878">
    <property type="component" value="Unassembled WGS sequence"/>
</dbReference>
<feature type="transmembrane region" description="Helical" evidence="8">
    <location>
        <begin position="70"/>
        <end position="92"/>
    </location>
</feature>
<evidence type="ECO:0000256" key="5">
    <source>
        <dbReference type="ARBA" id="ARBA00022692"/>
    </source>
</evidence>
<evidence type="ECO:0000256" key="6">
    <source>
        <dbReference type="ARBA" id="ARBA00022989"/>
    </source>
</evidence>
<evidence type="ECO:0000256" key="1">
    <source>
        <dbReference type="ARBA" id="ARBA00004651"/>
    </source>
</evidence>
<dbReference type="RefSeq" id="WP_184664764.1">
    <property type="nucleotide sequence ID" value="NZ_JACHHB010000012.1"/>
</dbReference>
<keyword evidence="3" id="KW-0813">Transport</keyword>
<gene>
    <name evidence="9" type="ORF">HNQ41_002552</name>
</gene>
<keyword evidence="4" id="KW-1003">Cell membrane</keyword>
<feature type="transmembrane region" description="Helical" evidence="8">
    <location>
        <begin position="317"/>
        <end position="343"/>
    </location>
</feature>
<dbReference type="Pfam" id="PF01594">
    <property type="entry name" value="AI-2E_transport"/>
    <property type="match status" value="1"/>
</dbReference>
<dbReference type="InterPro" id="IPR002549">
    <property type="entry name" value="AI-2E-like"/>
</dbReference>
<dbReference type="PANTHER" id="PTHR21716:SF53">
    <property type="entry name" value="PERMEASE PERM-RELATED"/>
    <property type="match status" value="1"/>
</dbReference>
<evidence type="ECO:0000256" key="4">
    <source>
        <dbReference type="ARBA" id="ARBA00022475"/>
    </source>
</evidence>
<evidence type="ECO:0000313" key="10">
    <source>
        <dbReference type="Proteomes" id="UP000551878"/>
    </source>
</evidence>
<keyword evidence="5 8" id="KW-0812">Transmembrane</keyword>
<evidence type="ECO:0000256" key="2">
    <source>
        <dbReference type="ARBA" id="ARBA00009773"/>
    </source>
</evidence>
<evidence type="ECO:0000313" key="9">
    <source>
        <dbReference type="EMBL" id="MBB5174337.1"/>
    </source>
</evidence>
<dbReference type="EMBL" id="JACHHB010000012">
    <property type="protein sequence ID" value="MBB5174337.1"/>
    <property type="molecule type" value="Genomic_DNA"/>
</dbReference>
<organism evidence="9 10">
    <name type="scientific">Texcoconibacillus texcoconensis</name>
    <dbReference type="NCBI Taxonomy" id="1095777"/>
    <lineage>
        <taxon>Bacteria</taxon>
        <taxon>Bacillati</taxon>
        <taxon>Bacillota</taxon>
        <taxon>Bacilli</taxon>
        <taxon>Bacillales</taxon>
        <taxon>Bacillaceae</taxon>
        <taxon>Texcoconibacillus</taxon>
    </lineage>
</organism>
<keyword evidence="10" id="KW-1185">Reference proteome</keyword>
<protein>
    <submittedName>
        <fullName evidence="9">Putative PurR-regulated permease PerM</fullName>
    </submittedName>
</protein>
<evidence type="ECO:0000256" key="7">
    <source>
        <dbReference type="ARBA" id="ARBA00023136"/>
    </source>
</evidence>